<dbReference type="SMART" id="SM00220">
    <property type="entry name" value="S_TKc"/>
    <property type="match status" value="1"/>
</dbReference>
<dbReference type="PANTHER" id="PTHR12558">
    <property type="entry name" value="CELL DIVISION CYCLE 16,23,27"/>
    <property type="match status" value="1"/>
</dbReference>
<protein>
    <submittedName>
        <fullName evidence="3">Tetratricopeptide repeat protein</fullName>
    </submittedName>
</protein>
<name>A0ABR6XPZ2_9BURK</name>
<dbReference type="InterPro" id="IPR011990">
    <property type="entry name" value="TPR-like_helical_dom_sf"/>
</dbReference>
<evidence type="ECO:0000259" key="2">
    <source>
        <dbReference type="PROSITE" id="PS50011"/>
    </source>
</evidence>
<evidence type="ECO:0000313" key="4">
    <source>
        <dbReference type="Proteomes" id="UP000643610"/>
    </source>
</evidence>
<dbReference type="Proteomes" id="UP000643610">
    <property type="component" value="Unassembled WGS sequence"/>
</dbReference>
<gene>
    <name evidence="3" type="ORF">H8K33_08240</name>
</gene>
<dbReference type="SUPFAM" id="SSF56112">
    <property type="entry name" value="Protein kinase-like (PK-like)"/>
    <property type="match status" value="1"/>
</dbReference>
<comment type="caution">
    <text evidence="3">The sequence shown here is derived from an EMBL/GenBank/DDBJ whole genome shotgun (WGS) entry which is preliminary data.</text>
</comment>
<dbReference type="SMART" id="SM00028">
    <property type="entry name" value="TPR"/>
    <property type="match status" value="3"/>
</dbReference>
<dbReference type="Gene3D" id="3.30.200.20">
    <property type="entry name" value="Phosphorylase Kinase, domain 1"/>
    <property type="match status" value="1"/>
</dbReference>
<evidence type="ECO:0000313" key="3">
    <source>
        <dbReference type="EMBL" id="MBC3831496.1"/>
    </source>
</evidence>
<dbReference type="SUPFAM" id="SSF48452">
    <property type="entry name" value="TPR-like"/>
    <property type="match status" value="1"/>
</dbReference>
<dbReference type="RefSeq" id="WP_186890552.1">
    <property type="nucleotide sequence ID" value="NZ_JACOFU010000003.1"/>
</dbReference>
<proteinExistence type="predicted"/>
<dbReference type="InterPro" id="IPR011009">
    <property type="entry name" value="Kinase-like_dom_sf"/>
</dbReference>
<dbReference type="EMBL" id="JACOFU010000003">
    <property type="protein sequence ID" value="MBC3831496.1"/>
    <property type="molecule type" value="Genomic_DNA"/>
</dbReference>
<keyword evidence="1" id="KW-0472">Membrane</keyword>
<reference evidence="3 4" key="1">
    <citation type="submission" date="2020-08" db="EMBL/GenBank/DDBJ databases">
        <title>Novel species isolated from subtropical streams in China.</title>
        <authorList>
            <person name="Lu H."/>
        </authorList>
    </citation>
    <scope>NUCLEOTIDE SEQUENCE [LARGE SCALE GENOMIC DNA]</scope>
    <source>
        <strain evidence="3 4">KCTC 52442</strain>
    </source>
</reference>
<feature type="domain" description="Protein kinase" evidence="2">
    <location>
        <begin position="17"/>
        <end position="264"/>
    </location>
</feature>
<dbReference type="Pfam" id="PF14559">
    <property type="entry name" value="TPR_19"/>
    <property type="match status" value="1"/>
</dbReference>
<accession>A0ABR6XPZ2</accession>
<evidence type="ECO:0000256" key="1">
    <source>
        <dbReference type="SAM" id="Phobius"/>
    </source>
</evidence>
<keyword evidence="1" id="KW-1133">Transmembrane helix</keyword>
<dbReference type="PANTHER" id="PTHR12558:SF13">
    <property type="entry name" value="CELL DIVISION CYCLE PROTEIN 27 HOMOLOG"/>
    <property type="match status" value="1"/>
</dbReference>
<organism evidence="3 4">
    <name type="scientific">Undibacterium amnicola</name>
    <dbReference type="NCBI Taxonomy" id="1834038"/>
    <lineage>
        <taxon>Bacteria</taxon>
        <taxon>Pseudomonadati</taxon>
        <taxon>Pseudomonadota</taxon>
        <taxon>Betaproteobacteria</taxon>
        <taxon>Burkholderiales</taxon>
        <taxon>Oxalobacteraceae</taxon>
        <taxon>Undibacterium</taxon>
    </lineage>
</organism>
<dbReference type="PROSITE" id="PS50011">
    <property type="entry name" value="PROTEIN_KINASE_DOM"/>
    <property type="match status" value="1"/>
</dbReference>
<dbReference type="Gene3D" id="1.10.510.10">
    <property type="entry name" value="Transferase(Phosphotransferase) domain 1"/>
    <property type="match status" value="1"/>
</dbReference>
<keyword evidence="1" id="KW-0812">Transmembrane</keyword>
<sequence>MFASSAQFQLPENLQHYRVDACVLNTSLLSVYQAWDSKLQRAVSMHIIRQQPLHPEIPSSPVILGSNDQDILYLQRARQGAALQHAAFIRIHALEEFDHQLILITEAVKGESFASWIQQHAGQRAIALKQVIHLASAIQEAHAAGLVVGDLRSANLLMDNAGVVRVPSLSLVLHQTTTSHRLDLTDDPHDELRHDVLALGLLLFEMMTGQMPDLSRTSLQDAVFPWPEKLPQDLRELIVAMTDLQQEQGLSCQQVAERCRHLLSQDSSSSSAAQLDLRHLQQEFLHQELQRSQRQRLGYWGMIAVLMVLIVGVSGWQLRPYFPQLVKYLTPYSESNEMAQAARNLTEYTYKTDAKLLDVAEAHLKKVLERNPEHAAAAAYMSILYLSKYNAEKRDEIWFQKAKASAQQAMALNAELAMSLVANARILQWHHRLEEALAMIVRARRLDPENLLSWHTNVSILLEMRRFSEAIPLAMQGANQFPLDRYLLDLQAGMYVSQKKYAEAERVLQKSLQRQPDSPLAYSLLAECLTAQERNADALQVIQQGLQVRPNANLYGALANAKFRVGEYADAADAFAQAVSPDKGIAGSYLRWFEYAEALMWVAGREPDAKRAYQRSLELLDIRFNRSPDDETLLSIKSMIMARLNDFSQARVLAKRTMALQSEDPYVHFWLAYTFELLHEREQALAEVKLSKHFGIPMRMLDTHPGLRDLRADSRYAGL</sequence>
<dbReference type="InterPro" id="IPR019734">
    <property type="entry name" value="TPR_rpt"/>
</dbReference>
<dbReference type="InterPro" id="IPR000719">
    <property type="entry name" value="Prot_kinase_dom"/>
</dbReference>
<feature type="transmembrane region" description="Helical" evidence="1">
    <location>
        <begin position="297"/>
        <end position="318"/>
    </location>
</feature>
<keyword evidence="4" id="KW-1185">Reference proteome</keyword>
<dbReference type="Gene3D" id="1.25.40.10">
    <property type="entry name" value="Tetratricopeptide repeat domain"/>
    <property type="match status" value="3"/>
</dbReference>